<accession>A0AAN6WS20</accession>
<sequence>MAEVEDAEQIGNHQQFWNALADVLSAPCDTYELLDNALRSWLDLVAKARDEYLDEEDEIASCSERLIASPIFSTHKDYVRTQIIYSLLQEDDYAPLHIIANFLLSDGRSEEETFRRMIKEGCFLRLLELIKGCGSLDTRLHRLLLQLLYEMSRIERLRDEDLLHIDDGFVTYLFQLIEALADDANDPYHYSVIRVLLVLNEQYMVATTSAVADPTSPVTPMTNRVIKILSNHGSSFRTFGENIILLLNRETETSQQLLILKLLYLLFTTSATYEYFYTNDLHVLLDVIIRNLLDLPSEMDVLRHTYLRVLAPLLAHTQLRHPPYYKRDQILSLVTLLRGTDNAHFMPPEPTTVRLVERVAKTPWLAGSDPDSPEYPSPLGRLSPSQTGSAVSVIAKVSEKPGVKTPSRKLDVESNTRDQTEHLSSPPKPPPPRTLRVQKSLPEVPKHRHGAPVVKPPVPVPRLHTSGATPKKMPPKLPPPRRRAKVLAADGESVTPTEQLPTAETAPVS</sequence>
<evidence type="ECO:0000256" key="1">
    <source>
        <dbReference type="SAM" id="MobiDB-lite"/>
    </source>
</evidence>
<feature type="compositionally biased region" description="Basic and acidic residues" evidence="1">
    <location>
        <begin position="397"/>
        <end position="421"/>
    </location>
</feature>
<dbReference type="GO" id="GO:0006897">
    <property type="term" value="P:endocytosis"/>
    <property type="evidence" value="ECO:0007669"/>
    <property type="project" value="TreeGrafter"/>
</dbReference>
<dbReference type="PANTHER" id="PTHR13357">
    <property type="entry name" value="SH3 ADAPTER PROTEIN SPIN90 NCK INTERACTING PROTEIN WITH SH3 DOMAIN"/>
    <property type="match status" value="1"/>
</dbReference>
<feature type="region of interest" description="Disordered" evidence="1">
    <location>
        <begin position="364"/>
        <end position="509"/>
    </location>
</feature>
<dbReference type="GO" id="GO:0071933">
    <property type="term" value="F:Arp2/3 complex binding"/>
    <property type="evidence" value="ECO:0007669"/>
    <property type="project" value="TreeGrafter"/>
</dbReference>
<protein>
    <recommendedName>
        <fullName evidence="2">SPIN90/Ldb17 leucine-rich domain-containing protein</fullName>
    </recommendedName>
</protein>
<keyword evidence="4" id="KW-1185">Reference proteome</keyword>
<evidence type="ECO:0000259" key="2">
    <source>
        <dbReference type="Pfam" id="PF09431"/>
    </source>
</evidence>
<dbReference type="AlphaFoldDB" id="A0AAN6WS20"/>
<name>A0AAN6WS20_9PEZI</name>
<dbReference type="InterPro" id="IPR018556">
    <property type="entry name" value="SPIN90/Ldb17_LRD"/>
</dbReference>
<evidence type="ECO:0000313" key="4">
    <source>
        <dbReference type="Proteomes" id="UP001302126"/>
    </source>
</evidence>
<dbReference type="PANTHER" id="PTHR13357:SF1">
    <property type="entry name" value="NCK-INTERACTING PROTEIN WITH SH3 DOMAIN"/>
    <property type="match status" value="1"/>
</dbReference>
<dbReference type="GO" id="GO:0051666">
    <property type="term" value="P:actin cortical patch localization"/>
    <property type="evidence" value="ECO:0007669"/>
    <property type="project" value="TreeGrafter"/>
</dbReference>
<dbReference type="InterPro" id="IPR030125">
    <property type="entry name" value="SPIN90/Ldb17"/>
</dbReference>
<dbReference type="Pfam" id="PF09431">
    <property type="entry name" value="SPIN90_LRD"/>
    <property type="match status" value="1"/>
</dbReference>
<organism evidence="3 4">
    <name type="scientific">Podospora australis</name>
    <dbReference type="NCBI Taxonomy" id="1536484"/>
    <lineage>
        <taxon>Eukaryota</taxon>
        <taxon>Fungi</taxon>
        <taxon>Dikarya</taxon>
        <taxon>Ascomycota</taxon>
        <taxon>Pezizomycotina</taxon>
        <taxon>Sordariomycetes</taxon>
        <taxon>Sordariomycetidae</taxon>
        <taxon>Sordariales</taxon>
        <taxon>Podosporaceae</taxon>
        <taxon>Podospora</taxon>
    </lineage>
</organism>
<reference evidence="3" key="2">
    <citation type="submission" date="2023-05" db="EMBL/GenBank/DDBJ databases">
        <authorList>
            <consortium name="Lawrence Berkeley National Laboratory"/>
            <person name="Steindorff A."/>
            <person name="Hensen N."/>
            <person name="Bonometti L."/>
            <person name="Westerberg I."/>
            <person name="Brannstrom I.O."/>
            <person name="Guillou S."/>
            <person name="Cros-Aarteil S."/>
            <person name="Calhoun S."/>
            <person name="Haridas S."/>
            <person name="Kuo A."/>
            <person name="Mondo S."/>
            <person name="Pangilinan J."/>
            <person name="Riley R."/>
            <person name="Labutti K."/>
            <person name="Andreopoulos B."/>
            <person name="Lipzen A."/>
            <person name="Chen C."/>
            <person name="Yanf M."/>
            <person name="Daum C."/>
            <person name="Ng V."/>
            <person name="Clum A."/>
            <person name="Ohm R."/>
            <person name="Martin F."/>
            <person name="Silar P."/>
            <person name="Natvig D."/>
            <person name="Lalanne C."/>
            <person name="Gautier V."/>
            <person name="Ament-Velasquez S.L."/>
            <person name="Kruys A."/>
            <person name="Hutchinson M.I."/>
            <person name="Powell A.J."/>
            <person name="Barry K."/>
            <person name="Miller A.N."/>
            <person name="Grigoriev I.V."/>
            <person name="Debuchy R."/>
            <person name="Gladieux P."/>
            <person name="Thoren M.H."/>
            <person name="Johannesson H."/>
        </authorList>
    </citation>
    <scope>NUCLEOTIDE SEQUENCE</scope>
    <source>
        <strain evidence="3">PSN309</strain>
    </source>
</reference>
<feature type="domain" description="SPIN90/Ldb17 leucine-rich" evidence="2">
    <location>
        <begin position="186"/>
        <end position="329"/>
    </location>
</feature>
<dbReference type="EMBL" id="MU864455">
    <property type="protein sequence ID" value="KAK4185277.1"/>
    <property type="molecule type" value="Genomic_DNA"/>
</dbReference>
<reference evidence="3" key="1">
    <citation type="journal article" date="2023" name="Mol. Phylogenet. Evol.">
        <title>Genome-scale phylogeny and comparative genomics of the fungal order Sordariales.</title>
        <authorList>
            <person name="Hensen N."/>
            <person name="Bonometti L."/>
            <person name="Westerberg I."/>
            <person name="Brannstrom I.O."/>
            <person name="Guillou S."/>
            <person name="Cros-Aarteil S."/>
            <person name="Calhoun S."/>
            <person name="Haridas S."/>
            <person name="Kuo A."/>
            <person name="Mondo S."/>
            <person name="Pangilinan J."/>
            <person name="Riley R."/>
            <person name="LaButti K."/>
            <person name="Andreopoulos B."/>
            <person name="Lipzen A."/>
            <person name="Chen C."/>
            <person name="Yan M."/>
            <person name="Daum C."/>
            <person name="Ng V."/>
            <person name="Clum A."/>
            <person name="Steindorff A."/>
            <person name="Ohm R.A."/>
            <person name="Martin F."/>
            <person name="Silar P."/>
            <person name="Natvig D.O."/>
            <person name="Lalanne C."/>
            <person name="Gautier V."/>
            <person name="Ament-Velasquez S.L."/>
            <person name="Kruys A."/>
            <person name="Hutchinson M.I."/>
            <person name="Powell A.J."/>
            <person name="Barry K."/>
            <person name="Miller A.N."/>
            <person name="Grigoriev I.V."/>
            <person name="Debuchy R."/>
            <person name="Gladieux P."/>
            <person name="Hiltunen Thoren M."/>
            <person name="Johannesson H."/>
        </authorList>
    </citation>
    <scope>NUCLEOTIDE SEQUENCE</scope>
    <source>
        <strain evidence="3">PSN309</strain>
    </source>
</reference>
<feature type="compositionally biased region" description="Polar residues" evidence="1">
    <location>
        <begin position="494"/>
        <end position="509"/>
    </location>
</feature>
<dbReference type="GO" id="GO:0000147">
    <property type="term" value="P:actin cortical patch assembly"/>
    <property type="evidence" value="ECO:0007669"/>
    <property type="project" value="TreeGrafter"/>
</dbReference>
<evidence type="ECO:0000313" key="3">
    <source>
        <dbReference type="EMBL" id="KAK4185277.1"/>
    </source>
</evidence>
<dbReference type="Proteomes" id="UP001302126">
    <property type="component" value="Unassembled WGS sequence"/>
</dbReference>
<proteinExistence type="predicted"/>
<dbReference type="GO" id="GO:0030479">
    <property type="term" value="C:actin cortical patch"/>
    <property type="evidence" value="ECO:0007669"/>
    <property type="project" value="TreeGrafter"/>
</dbReference>
<gene>
    <name evidence="3" type="ORF">QBC35DRAFT_439704</name>
</gene>
<comment type="caution">
    <text evidence="3">The sequence shown here is derived from an EMBL/GenBank/DDBJ whole genome shotgun (WGS) entry which is preliminary data.</text>
</comment>